<evidence type="ECO:0000313" key="1">
    <source>
        <dbReference type="EMBL" id="VDN82874.1"/>
    </source>
</evidence>
<protein>
    <submittedName>
        <fullName evidence="3">Secreted protein</fullName>
    </submittedName>
</protein>
<dbReference type="EMBL" id="UZAD01000153">
    <property type="protein sequence ID" value="VDN82874.1"/>
    <property type="molecule type" value="Genomic_DNA"/>
</dbReference>
<gene>
    <name evidence="1" type="ORF">BPAG_LOCUS1688</name>
</gene>
<evidence type="ECO:0000313" key="3">
    <source>
        <dbReference type="WBParaSite" id="BPAG_0000170701-mRNA-1"/>
    </source>
</evidence>
<proteinExistence type="predicted"/>
<name>A0A0N4T0Q0_BRUPA</name>
<dbReference type="AlphaFoldDB" id="A0A0N4T0Q0"/>
<evidence type="ECO:0000313" key="2">
    <source>
        <dbReference type="Proteomes" id="UP000278627"/>
    </source>
</evidence>
<accession>A0A0N4T0Q0</accession>
<organism evidence="3">
    <name type="scientific">Brugia pahangi</name>
    <name type="common">Filarial nematode worm</name>
    <dbReference type="NCBI Taxonomy" id="6280"/>
    <lineage>
        <taxon>Eukaryota</taxon>
        <taxon>Metazoa</taxon>
        <taxon>Ecdysozoa</taxon>
        <taxon>Nematoda</taxon>
        <taxon>Chromadorea</taxon>
        <taxon>Rhabditida</taxon>
        <taxon>Spirurina</taxon>
        <taxon>Spiruromorpha</taxon>
        <taxon>Filarioidea</taxon>
        <taxon>Onchocercidae</taxon>
        <taxon>Brugia</taxon>
    </lineage>
</organism>
<reference evidence="1 2" key="2">
    <citation type="submission" date="2018-11" db="EMBL/GenBank/DDBJ databases">
        <authorList>
            <consortium name="Pathogen Informatics"/>
        </authorList>
    </citation>
    <scope>NUCLEOTIDE SEQUENCE [LARGE SCALE GENOMIC DNA]</scope>
</reference>
<dbReference type="WBParaSite" id="BPAG_0000170701-mRNA-1">
    <property type="protein sequence ID" value="BPAG_0000170701-mRNA-1"/>
    <property type="gene ID" value="BPAG_0000170701"/>
</dbReference>
<dbReference type="Proteomes" id="UP000278627">
    <property type="component" value="Unassembled WGS sequence"/>
</dbReference>
<reference evidence="3" key="1">
    <citation type="submission" date="2017-02" db="UniProtKB">
        <authorList>
            <consortium name="WormBaseParasite"/>
        </authorList>
    </citation>
    <scope>IDENTIFICATION</scope>
</reference>
<sequence>MHWMCTSCGSLGCLHDSGGVQMDEWLLCMHTARALLCSDLLQREIEIKRINQCNSEFDMTTTNSVLNSIHNTNS</sequence>
<keyword evidence="2" id="KW-1185">Reference proteome</keyword>